<dbReference type="RefSeq" id="XP_014027747.2">
    <property type="nucleotide sequence ID" value="XM_014172272.2"/>
</dbReference>
<evidence type="ECO:0000256" key="1">
    <source>
        <dbReference type="ARBA" id="ARBA00004479"/>
    </source>
</evidence>
<evidence type="ECO:0000256" key="5">
    <source>
        <dbReference type="ARBA" id="ARBA00022737"/>
    </source>
</evidence>
<evidence type="ECO:0000256" key="10">
    <source>
        <dbReference type="PROSITE-ProRule" id="PRU00076"/>
    </source>
</evidence>
<protein>
    <submittedName>
        <fullName evidence="17">Sushi domain-containing protein 1 isoform X1</fullName>
    </submittedName>
</protein>
<feature type="domain" description="Sushi" evidence="15">
    <location>
        <begin position="410"/>
        <end position="469"/>
    </location>
</feature>
<feature type="domain" description="Sushi" evidence="15">
    <location>
        <begin position="530"/>
        <end position="589"/>
    </location>
</feature>
<dbReference type="Pfam" id="PF23144">
    <property type="entry name" value="Fn3_PTPRU"/>
    <property type="match status" value="1"/>
</dbReference>
<evidence type="ECO:0000256" key="7">
    <source>
        <dbReference type="ARBA" id="ARBA00023136"/>
    </source>
</evidence>
<evidence type="ECO:0000256" key="2">
    <source>
        <dbReference type="ARBA" id="ARBA00022536"/>
    </source>
</evidence>
<dbReference type="PROSITE" id="PS00010">
    <property type="entry name" value="ASX_HYDROXYL"/>
    <property type="match status" value="2"/>
</dbReference>
<keyword evidence="7 12" id="KW-0472">Membrane</keyword>
<feature type="disulfide bond" evidence="10">
    <location>
        <begin position="33"/>
        <end position="50"/>
    </location>
</feature>
<feature type="domain" description="Sushi" evidence="15">
    <location>
        <begin position="230"/>
        <end position="289"/>
    </location>
</feature>
<keyword evidence="5" id="KW-0677">Repeat</keyword>
<feature type="domain" description="Sushi" evidence="15">
    <location>
        <begin position="350"/>
        <end position="409"/>
    </location>
</feature>
<feature type="transmembrane region" description="Helical" evidence="12">
    <location>
        <begin position="1058"/>
        <end position="1080"/>
    </location>
</feature>
<dbReference type="Gene3D" id="2.10.70.10">
    <property type="entry name" value="Complement Module, domain 1"/>
    <property type="match status" value="10"/>
</dbReference>
<evidence type="ECO:0000256" key="9">
    <source>
        <dbReference type="ARBA" id="ARBA00023180"/>
    </source>
</evidence>
<dbReference type="PANTHER" id="PTHR24051:SF5">
    <property type="entry name" value="SUSHI DOMAIN-CONTAINING PROTEIN 1"/>
    <property type="match status" value="1"/>
</dbReference>
<dbReference type="InterPro" id="IPR049883">
    <property type="entry name" value="NOTCH1_EGF-like"/>
</dbReference>
<dbReference type="Proteomes" id="UP001652741">
    <property type="component" value="Chromosome ssa24"/>
</dbReference>
<evidence type="ECO:0000259" key="15">
    <source>
        <dbReference type="PROSITE" id="PS50923"/>
    </source>
</evidence>
<feature type="signal peptide" evidence="13">
    <location>
        <begin position="1"/>
        <end position="24"/>
    </location>
</feature>
<dbReference type="Pfam" id="PF00084">
    <property type="entry name" value="Sushi"/>
    <property type="match status" value="11"/>
</dbReference>
<feature type="domain" description="EGF-like" evidence="14">
    <location>
        <begin position="118"/>
        <end position="155"/>
    </location>
</feature>
<evidence type="ECO:0000259" key="14">
    <source>
        <dbReference type="PROSITE" id="PS50026"/>
    </source>
</evidence>
<keyword evidence="3 12" id="KW-0812">Transmembrane</keyword>
<keyword evidence="6 12" id="KW-1133">Transmembrane helix</keyword>
<evidence type="ECO:0000313" key="17">
    <source>
        <dbReference type="RefSeq" id="XP_014027747.2"/>
    </source>
</evidence>
<feature type="domain" description="Sushi" evidence="15">
    <location>
        <begin position="290"/>
        <end position="349"/>
    </location>
</feature>
<feature type="domain" description="EGF-like" evidence="14">
    <location>
        <begin position="66"/>
        <end position="105"/>
    </location>
</feature>
<gene>
    <name evidence="17" type="primary">susd1</name>
</gene>
<dbReference type="PROSITE" id="PS50923">
    <property type="entry name" value="SUSHI"/>
    <property type="match status" value="10"/>
</dbReference>
<feature type="domain" description="Sushi" evidence="15">
    <location>
        <begin position="470"/>
        <end position="529"/>
    </location>
</feature>
<feature type="domain" description="Sushi" evidence="15">
    <location>
        <begin position="710"/>
        <end position="769"/>
    </location>
</feature>
<keyword evidence="9" id="KW-0325">Glycoprotein</keyword>
<dbReference type="SMART" id="SM00032">
    <property type="entry name" value="CCP"/>
    <property type="match status" value="11"/>
</dbReference>
<sequence length="1088" mass="119470">MYWRTALVILAFLTLAITEMRVTGQTLDVCATCHPNATCEEKVDGTGKACNCMYGFVGNGRTYCQDKNECQIGANKICGQHTACHNTYGSYYCTCLAGYSPSNNMAIFIPNDGTRCQDINECRVQGICGEGGKCTNMQGYFNCLCQVGYQVHNGAEPFHPHQDKALCKAIDCGQPPSALNAVQLSATGTRYGSVATFGCSEGFFWKSGENSSVCGAESVWKGPSLVCEEVDCGLPPALPHSVMLWDQSTRIGSEVLYQCNSGYYNVGEGNVSVCTANGQWDKSALLCEEITCGDPPILPHTGQVWNGSTNPGSTVLFYCKGGFYREGGENISQCTRDGYWTKATLSCKEVDCGLPPALPNSVMLWNQSTRIGSEVLYQCNSGYYNVGEGNVSVCTANGQWDQTYFLCEAVTCGDPPILPHTGQVWNGSTNPGSTVLFYCKEGFYREGGGNISYCTENGFWTKATLSCKEIMCGDPPILPHTGQVWNGSTNPGSTVLFYCKEGFHRERGGDISQCTKDGYWTKATLSCKAIDCGQPPSALNAVQLSATGTRYGSVATFGCSEGFFWKSGENSSVCGAESVWKGPSLVCEEVYCGLPPALPHSVMLWNQSTRIGSEVLYQCNSGYYNVGEGNVSVCTANGQWDQTSFICEEIDCGEPVFISHAKMLWDRTSLIGSVVYYQCVEGYYSTSGKCYTECGENGLWEDIELQCEELNCGAPLTLPHTNMLWDNTTVLGSVIEYVCKDGFYQEGGNSLSTCTSSGQWGIVSIICKATCGPAPALVNTEVVLQNTSVVFHRCLEGFHSWRGRNTSVCDITGKWQAATMRCREIKPAISDLVVFNEKCLRWKADKYEEDTENYRIAFVGFRAYQRSFHDKRKKLLSSTSDHPEICLNLLPVTNYTISITALSARFTSTLTTNTSLQVPQAPEILYREIEAPLPTLWLRRSVNTLDPISFYQVFVLPLEGTLVFDCSSPKTPDFSSQRKPHGQYITAQLHLRDIGKEMNLTLGDGHYYGGFYNAPLQNGRDYYVILRAVSQWGGAFKHSCVIWAKVRDKSYIMKVSSLFAGGSIGVFALAIFLGHCYTWFCKKTRQSS</sequence>
<feature type="domain" description="EGF-like" evidence="14">
    <location>
        <begin position="26"/>
        <end position="65"/>
    </location>
</feature>
<dbReference type="InterPro" id="IPR000152">
    <property type="entry name" value="EGF-type_Asp/Asn_hydroxyl_site"/>
</dbReference>
<dbReference type="Gene3D" id="2.10.25.10">
    <property type="entry name" value="Laminin"/>
    <property type="match status" value="2"/>
</dbReference>
<reference evidence="17" key="1">
    <citation type="submission" date="2025-08" db="UniProtKB">
        <authorList>
            <consortium name="RefSeq"/>
        </authorList>
    </citation>
    <scope>IDENTIFICATION</scope>
</reference>
<dbReference type="GeneID" id="106585726"/>
<evidence type="ECO:0000256" key="12">
    <source>
        <dbReference type="SAM" id="Phobius"/>
    </source>
</evidence>
<proteinExistence type="predicted"/>
<dbReference type="InterPro" id="IPR001881">
    <property type="entry name" value="EGF-like_Ca-bd_dom"/>
</dbReference>
<dbReference type="CDD" id="cd00033">
    <property type="entry name" value="CCP"/>
    <property type="match status" value="10"/>
</dbReference>
<dbReference type="InterPro" id="IPR018097">
    <property type="entry name" value="EGF_Ca-bd_CS"/>
</dbReference>
<dbReference type="InterPro" id="IPR057598">
    <property type="entry name" value="Fn3_PTPRU"/>
</dbReference>
<evidence type="ECO:0000256" key="8">
    <source>
        <dbReference type="ARBA" id="ARBA00023157"/>
    </source>
</evidence>
<dbReference type="InterPro" id="IPR051622">
    <property type="entry name" value="R-tyr_protein_phosphatases"/>
</dbReference>
<feature type="domain" description="Sushi" evidence="15">
    <location>
        <begin position="590"/>
        <end position="649"/>
    </location>
</feature>
<dbReference type="PANTHER" id="PTHR24051">
    <property type="entry name" value="SUSHI DOMAIN-CONTAINING PROTEIN 1"/>
    <property type="match status" value="1"/>
</dbReference>
<feature type="domain" description="Sushi" evidence="15">
    <location>
        <begin position="170"/>
        <end position="229"/>
    </location>
</feature>
<dbReference type="PROSITE" id="PS01186">
    <property type="entry name" value="EGF_2"/>
    <property type="match status" value="1"/>
</dbReference>
<name>A0A1S3PJC8_SALSA</name>
<feature type="chain" id="PRO_5045825479" evidence="13">
    <location>
        <begin position="25"/>
        <end position="1088"/>
    </location>
</feature>
<keyword evidence="8 10" id="KW-1015">Disulfide bond</keyword>
<comment type="subcellular location">
    <subcellularLocation>
        <location evidence="1">Membrane</location>
        <topology evidence="1">Single-pass type I membrane protein</topology>
    </subcellularLocation>
</comment>
<evidence type="ECO:0000256" key="6">
    <source>
        <dbReference type="ARBA" id="ARBA00022989"/>
    </source>
</evidence>
<keyword evidence="11" id="KW-0768">Sushi</keyword>
<keyword evidence="2 10" id="KW-0245">EGF-like domain</keyword>
<dbReference type="PROSITE" id="PS01187">
    <property type="entry name" value="EGF_CA"/>
    <property type="match status" value="1"/>
</dbReference>
<comment type="caution">
    <text evidence="10">Lacks conserved residue(s) required for the propagation of feature annotation.</text>
</comment>
<dbReference type="CDD" id="cd00054">
    <property type="entry name" value="EGF_CA"/>
    <property type="match status" value="2"/>
</dbReference>
<evidence type="ECO:0000256" key="3">
    <source>
        <dbReference type="ARBA" id="ARBA00022692"/>
    </source>
</evidence>
<evidence type="ECO:0000313" key="16">
    <source>
        <dbReference type="Proteomes" id="UP001652741"/>
    </source>
</evidence>
<dbReference type="SUPFAM" id="SSF57196">
    <property type="entry name" value="EGF/Laminin"/>
    <property type="match status" value="2"/>
</dbReference>
<dbReference type="InterPro" id="IPR000742">
    <property type="entry name" value="EGF"/>
</dbReference>
<dbReference type="SMART" id="SM00181">
    <property type="entry name" value="EGF"/>
    <property type="match status" value="3"/>
</dbReference>
<organism evidence="16 17">
    <name type="scientific">Salmo salar</name>
    <name type="common">Atlantic salmon</name>
    <dbReference type="NCBI Taxonomy" id="8030"/>
    <lineage>
        <taxon>Eukaryota</taxon>
        <taxon>Metazoa</taxon>
        <taxon>Chordata</taxon>
        <taxon>Craniata</taxon>
        <taxon>Vertebrata</taxon>
        <taxon>Euteleostomi</taxon>
        <taxon>Actinopterygii</taxon>
        <taxon>Neopterygii</taxon>
        <taxon>Teleostei</taxon>
        <taxon>Protacanthopterygii</taxon>
        <taxon>Salmoniformes</taxon>
        <taxon>Salmonidae</taxon>
        <taxon>Salmoninae</taxon>
        <taxon>Salmo</taxon>
    </lineage>
</organism>
<keyword evidence="4 13" id="KW-0732">Signal</keyword>
<keyword evidence="16" id="KW-1185">Reference proteome</keyword>
<dbReference type="Pfam" id="PF07645">
    <property type="entry name" value="EGF_CA"/>
    <property type="match status" value="2"/>
</dbReference>
<evidence type="ECO:0000256" key="11">
    <source>
        <dbReference type="PROSITE-ProRule" id="PRU00302"/>
    </source>
</evidence>
<evidence type="ECO:0000256" key="4">
    <source>
        <dbReference type="ARBA" id="ARBA00022729"/>
    </source>
</evidence>
<dbReference type="SUPFAM" id="SSF57535">
    <property type="entry name" value="Complement control module/SCR domain"/>
    <property type="match status" value="11"/>
</dbReference>
<accession>A0A1S3PJC8</accession>
<feature type="domain" description="Sushi" evidence="15">
    <location>
        <begin position="650"/>
        <end position="709"/>
    </location>
</feature>
<dbReference type="PROSITE" id="PS50026">
    <property type="entry name" value="EGF_3"/>
    <property type="match status" value="3"/>
</dbReference>
<evidence type="ECO:0000256" key="13">
    <source>
        <dbReference type="SAM" id="SignalP"/>
    </source>
</evidence>
<dbReference type="SMART" id="SM00179">
    <property type="entry name" value="EGF_CA"/>
    <property type="match status" value="2"/>
</dbReference>
<dbReference type="InterPro" id="IPR035976">
    <property type="entry name" value="Sushi/SCR/CCP_sf"/>
</dbReference>
<dbReference type="InterPro" id="IPR000436">
    <property type="entry name" value="Sushi_SCR_CCP_dom"/>
</dbReference>